<keyword evidence="1" id="KW-1133">Transmembrane helix</keyword>
<comment type="caution">
    <text evidence="2">The sequence shown here is derived from an EMBL/GenBank/DDBJ whole genome shotgun (WGS) entry which is preliminary data.</text>
</comment>
<dbReference type="Proteomes" id="UP000007148">
    <property type="component" value="Unassembled WGS sequence"/>
</dbReference>
<accession>G4TYX1</accession>
<keyword evidence="1" id="KW-0472">Membrane</keyword>
<organism evidence="2 3">
    <name type="scientific">Serendipita indica (strain DSM 11827)</name>
    <name type="common">Root endophyte fungus</name>
    <name type="synonym">Piriformospora indica</name>
    <dbReference type="NCBI Taxonomy" id="1109443"/>
    <lineage>
        <taxon>Eukaryota</taxon>
        <taxon>Fungi</taxon>
        <taxon>Dikarya</taxon>
        <taxon>Basidiomycota</taxon>
        <taxon>Agaricomycotina</taxon>
        <taxon>Agaricomycetes</taxon>
        <taxon>Sebacinales</taxon>
        <taxon>Serendipitaceae</taxon>
        <taxon>Serendipita</taxon>
    </lineage>
</organism>
<dbReference type="InParanoid" id="G4TYX1"/>
<gene>
    <name evidence="2" type="ORF">PIIN_10507</name>
</gene>
<protein>
    <submittedName>
        <fullName evidence="2">Uncharacterized protein</fullName>
    </submittedName>
</protein>
<keyword evidence="3" id="KW-1185">Reference proteome</keyword>
<feature type="transmembrane region" description="Helical" evidence="1">
    <location>
        <begin position="71"/>
        <end position="89"/>
    </location>
</feature>
<keyword evidence="1" id="KW-0812">Transmembrane</keyword>
<dbReference type="AlphaFoldDB" id="G4TYX1"/>
<evidence type="ECO:0000313" key="2">
    <source>
        <dbReference type="EMBL" id="CCA76514.1"/>
    </source>
</evidence>
<evidence type="ECO:0000313" key="3">
    <source>
        <dbReference type="Proteomes" id="UP000007148"/>
    </source>
</evidence>
<reference evidence="2 3" key="1">
    <citation type="journal article" date="2011" name="PLoS Pathog.">
        <title>Endophytic Life Strategies Decoded by Genome and Transcriptome Analyses of the Mutualistic Root Symbiont Piriformospora indica.</title>
        <authorList>
            <person name="Zuccaro A."/>
            <person name="Lahrmann U."/>
            <person name="Guldener U."/>
            <person name="Langen G."/>
            <person name="Pfiffi S."/>
            <person name="Biedenkopf D."/>
            <person name="Wong P."/>
            <person name="Samans B."/>
            <person name="Grimm C."/>
            <person name="Basiewicz M."/>
            <person name="Murat C."/>
            <person name="Martin F."/>
            <person name="Kogel K.H."/>
        </authorList>
    </citation>
    <scope>NUCLEOTIDE SEQUENCE [LARGE SCALE GENOMIC DNA]</scope>
    <source>
        <strain evidence="2 3">DSM 11827</strain>
    </source>
</reference>
<sequence>MSWTLPGQDGIWPILDDCGTTLQTLDGLALKDRLQLYHVQTPCLIGDFVWRWLDGGDKWKELIQMEKEMDAHIQPCLCFVLFALVVVALEHQRTHSAL</sequence>
<dbReference type="EMBL" id="CAFZ01000799">
    <property type="protein sequence ID" value="CCA76514.1"/>
    <property type="molecule type" value="Genomic_DNA"/>
</dbReference>
<evidence type="ECO:0000256" key="1">
    <source>
        <dbReference type="SAM" id="Phobius"/>
    </source>
</evidence>
<name>G4TYX1_SERID</name>
<dbReference type="HOGENOM" id="CLU_2334450_0_0_1"/>
<proteinExistence type="predicted"/>